<name>A0ABS7PJX9_9SPHN</name>
<dbReference type="EMBL" id="JAINVV010000003">
    <property type="protein sequence ID" value="MBY8821568.1"/>
    <property type="molecule type" value="Genomic_DNA"/>
</dbReference>
<sequence>MAKADRLARLDERRIELEEEYRTALIDALRVTAAGRWGLFDHNKDKAARAAAAPVIEQLAEIGETIDDIRDQFGMPPFELQQEFLASRGPVSPSAVGEPKQAQAWLDRLGASDPAKG</sequence>
<accession>A0ABS7PJX9</accession>
<gene>
    <name evidence="2" type="ORF">K7G82_04645</name>
</gene>
<proteinExistence type="predicted"/>
<evidence type="ECO:0000256" key="1">
    <source>
        <dbReference type="SAM" id="MobiDB-lite"/>
    </source>
</evidence>
<evidence type="ECO:0000313" key="3">
    <source>
        <dbReference type="Proteomes" id="UP000706039"/>
    </source>
</evidence>
<reference evidence="2 3" key="1">
    <citation type="submission" date="2021-08" db="EMBL/GenBank/DDBJ databases">
        <authorList>
            <person name="Tuo L."/>
        </authorList>
    </citation>
    <scope>NUCLEOTIDE SEQUENCE [LARGE SCALE GENOMIC DNA]</scope>
    <source>
        <strain evidence="2 3">JCM 31229</strain>
    </source>
</reference>
<comment type="caution">
    <text evidence="2">The sequence shown here is derived from an EMBL/GenBank/DDBJ whole genome shotgun (WGS) entry which is preliminary data.</text>
</comment>
<dbReference type="Proteomes" id="UP000706039">
    <property type="component" value="Unassembled WGS sequence"/>
</dbReference>
<keyword evidence="3" id="KW-1185">Reference proteome</keyword>
<feature type="region of interest" description="Disordered" evidence="1">
    <location>
        <begin position="89"/>
        <end position="117"/>
    </location>
</feature>
<organism evidence="2 3">
    <name type="scientific">Sphingomonas colocasiae</name>
    <dbReference type="NCBI Taxonomy" id="1848973"/>
    <lineage>
        <taxon>Bacteria</taxon>
        <taxon>Pseudomonadati</taxon>
        <taxon>Pseudomonadota</taxon>
        <taxon>Alphaproteobacteria</taxon>
        <taxon>Sphingomonadales</taxon>
        <taxon>Sphingomonadaceae</taxon>
        <taxon>Sphingomonas</taxon>
    </lineage>
</organism>
<evidence type="ECO:0000313" key="2">
    <source>
        <dbReference type="EMBL" id="MBY8821568.1"/>
    </source>
</evidence>
<protein>
    <submittedName>
        <fullName evidence="2">Uncharacterized protein</fullName>
    </submittedName>
</protein>
<dbReference type="RefSeq" id="WP_222988676.1">
    <property type="nucleotide sequence ID" value="NZ_JAINVV010000003.1"/>
</dbReference>